<dbReference type="AlphaFoldDB" id="A0A5C4RVT6"/>
<dbReference type="InterPro" id="IPR023346">
    <property type="entry name" value="Lysozyme-like_dom_sf"/>
</dbReference>
<dbReference type="SUPFAM" id="SSF54106">
    <property type="entry name" value="LysM domain"/>
    <property type="match status" value="1"/>
</dbReference>
<dbReference type="OrthoDB" id="9815002at2"/>
<dbReference type="PANTHER" id="PTHR37423:SF2">
    <property type="entry name" value="MEMBRANE-BOUND LYTIC MUREIN TRANSGLYCOSYLASE C"/>
    <property type="match status" value="1"/>
</dbReference>
<comment type="caution">
    <text evidence="4">The sequence shown here is derived from an EMBL/GenBank/DDBJ whole genome shotgun (WGS) entry which is preliminary data.</text>
</comment>
<dbReference type="Gene3D" id="3.10.350.10">
    <property type="entry name" value="LysM domain"/>
    <property type="match status" value="1"/>
</dbReference>
<dbReference type="SMART" id="SM00257">
    <property type="entry name" value="LysM"/>
    <property type="match status" value="1"/>
</dbReference>
<reference evidence="4 5" key="1">
    <citation type="submission" date="2019-03" db="EMBL/GenBank/DDBJ databases">
        <title>Arenimonas daejeonensis sp. nov., isolated from compost.</title>
        <authorList>
            <person name="Jeon C.O."/>
        </authorList>
    </citation>
    <scope>NUCLEOTIDE SEQUENCE [LARGE SCALE GENOMIC DNA]</scope>
    <source>
        <strain evidence="4 5">R29</strain>
    </source>
</reference>
<feature type="chain" id="PRO_5023149401" evidence="2">
    <location>
        <begin position="27"/>
        <end position="487"/>
    </location>
</feature>
<comment type="similarity">
    <text evidence="1">Belongs to the transglycosylase Slt family.</text>
</comment>
<dbReference type="PROSITE" id="PS51782">
    <property type="entry name" value="LYSM"/>
    <property type="match status" value="1"/>
</dbReference>
<dbReference type="EMBL" id="SMDR01000001">
    <property type="protein sequence ID" value="TNJ34951.1"/>
    <property type="molecule type" value="Genomic_DNA"/>
</dbReference>
<protein>
    <submittedName>
        <fullName evidence="4">LysM peptidoglycan-binding domain-containing protein</fullName>
    </submittedName>
</protein>
<dbReference type="Gene3D" id="1.10.530.10">
    <property type="match status" value="1"/>
</dbReference>
<sequence length="487" mass="52584">MPRMRASLLLIPILLAAALMPGAADARRVSANTQKLYDELDQATTDYRNGLLQMRRGETAPGREAVRAASAKLLASARRCEATRGCEVARFVAAYDALLQHGADVAAGGGEGFGAEAAQAALAGEGSAVLASMPEAGRSVAMLKGRDLRELIEMNGPVKAALAEWLTWMRPSLITSWENYQQMRFLMWPEYEQAGLPEALLFGILAKESNGRVHAVSRAGAAGPMQFMPATGARFGLGWRDGFDTRYDPQLAARASVLYFNERFAELNNDLEFAVAAYNGGEGRALRLKRAAGDKDFWDPSVYATLPPETRDYVPYVLAAAWLFLHPEEYGLEFPQVNGAATVLKLQAPASIYQLAICLGGPREGYFRALRNLNPRYEPHHAIPAGTELRVPVAVPPLYQRSCVSGPRAELAVALMAASKPTVASMSAPPARAAAARTYRVRSGDTLSSIARRHDCAGPDQLARANGLRAPYVIRAGQRLQLKGCTG</sequence>
<dbReference type="InterPro" id="IPR036779">
    <property type="entry name" value="LysM_dom_sf"/>
</dbReference>
<proteinExistence type="inferred from homology"/>
<dbReference type="SUPFAM" id="SSF53955">
    <property type="entry name" value="Lysozyme-like"/>
    <property type="match status" value="1"/>
</dbReference>
<accession>A0A5C4RVT6</accession>
<gene>
    <name evidence="4" type="ORF">E1B00_04010</name>
</gene>
<evidence type="ECO:0000313" key="4">
    <source>
        <dbReference type="EMBL" id="TNJ34951.1"/>
    </source>
</evidence>
<feature type="signal peptide" evidence="2">
    <location>
        <begin position="1"/>
        <end position="26"/>
    </location>
</feature>
<dbReference type="CDD" id="cd00118">
    <property type="entry name" value="LysM"/>
    <property type="match status" value="1"/>
</dbReference>
<keyword evidence="5" id="KW-1185">Reference proteome</keyword>
<keyword evidence="2" id="KW-0732">Signal</keyword>
<evidence type="ECO:0000313" key="5">
    <source>
        <dbReference type="Proteomes" id="UP000305760"/>
    </source>
</evidence>
<dbReference type="PANTHER" id="PTHR37423">
    <property type="entry name" value="SOLUBLE LYTIC MUREIN TRANSGLYCOSYLASE-RELATED"/>
    <property type="match status" value="1"/>
</dbReference>
<dbReference type="InterPro" id="IPR018392">
    <property type="entry name" value="LysM"/>
</dbReference>
<dbReference type="InterPro" id="IPR008258">
    <property type="entry name" value="Transglycosylase_SLT_dom_1"/>
</dbReference>
<feature type="domain" description="LysM" evidence="3">
    <location>
        <begin position="437"/>
        <end position="482"/>
    </location>
</feature>
<dbReference type="Pfam" id="PF01476">
    <property type="entry name" value="LysM"/>
    <property type="match status" value="1"/>
</dbReference>
<dbReference type="Pfam" id="PF01464">
    <property type="entry name" value="SLT"/>
    <property type="match status" value="1"/>
</dbReference>
<dbReference type="Proteomes" id="UP000305760">
    <property type="component" value="Unassembled WGS sequence"/>
</dbReference>
<name>A0A5C4RVT6_9GAMM</name>
<organism evidence="4 5">
    <name type="scientific">Arenimonas terrae</name>
    <dbReference type="NCBI Taxonomy" id="2546226"/>
    <lineage>
        <taxon>Bacteria</taxon>
        <taxon>Pseudomonadati</taxon>
        <taxon>Pseudomonadota</taxon>
        <taxon>Gammaproteobacteria</taxon>
        <taxon>Lysobacterales</taxon>
        <taxon>Lysobacteraceae</taxon>
        <taxon>Arenimonas</taxon>
    </lineage>
</organism>
<evidence type="ECO:0000256" key="2">
    <source>
        <dbReference type="SAM" id="SignalP"/>
    </source>
</evidence>
<evidence type="ECO:0000256" key="1">
    <source>
        <dbReference type="ARBA" id="ARBA00007734"/>
    </source>
</evidence>
<evidence type="ECO:0000259" key="3">
    <source>
        <dbReference type="PROSITE" id="PS51782"/>
    </source>
</evidence>